<dbReference type="InterPro" id="IPR001753">
    <property type="entry name" value="Enoyl-CoA_hydra/iso"/>
</dbReference>
<dbReference type="AlphaFoldDB" id="A0AAW1TBV2"/>
<dbReference type="GO" id="GO:0006635">
    <property type="term" value="P:fatty acid beta-oxidation"/>
    <property type="evidence" value="ECO:0007669"/>
    <property type="project" value="TreeGrafter"/>
</dbReference>
<keyword evidence="2" id="KW-1185">Reference proteome</keyword>
<proteinExistence type="predicted"/>
<dbReference type="PANTHER" id="PTHR11941:SF45">
    <property type="entry name" value="ENOYL-COA DELTA ISOMERASE 1, MITOCHONDRIAL"/>
    <property type="match status" value="1"/>
</dbReference>
<evidence type="ECO:0000313" key="2">
    <source>
        <dbReference type="Proteomes" id="UP001485043"/>
    </source>
</evidence>
<dbReference type="Proteomes" id="UP001485043">
    <property type="component" value="Unassembled WGS sequence"/>
</dbReference>
<accession>A0AAW1TBV2</accession>
<dbReference type="EMBL" id="JALJOV010000096">
    <property type="protein sequence ID" value="KAK9867297.1"/>
    <property type="molecule type" value="Genomic_DNA"/>
</dbReference>
<comment type="caution">
    <text evidence="1">The sequence shown here is derived from an EMBL/GenBank/DDBJ whole genome shotgun (WGS) entry which is preliminary data.</text>
</comment>
<gene>
    <name evidence="1" type="ORF">WJX84_006380</name>
</gene>
<sequence length="285" mass="31187">MDAGVFFKGRERLNLVDGSAEAREAKVKAPVGPVDPCASRALAVTSFHSRRCRRLQLQRPNRQGRGCHGAYLSQCAARRLRSGNSLKELHAPSTTREKYFKFWHLSQEFLLRLYKSPLVTICAIRGACPAGGCILSLLCDSRIMTEAGTIGLNEVALGIPVPYFWAQVMSQLIGQGPAYRILMGAHLVAPAEALQLGLIDRVVHKDQLLPAAEAAILAALKFPDGGRQHTKVALRQDLAAGWTHSFVENEATTSWANLSSPETVSFLGGIMKSLEKKSKSERPRM</sequence>
<name>A0AAW1TBV2_9CHLO</name>
<dbReference type="GO" id="GO:0005739">
    <property type="term" value="C:mitochondrion"/>
    <property type="evidence" value="ECO:0007669"/>
    <property type="project" value="TreeGrafter"/>
</dbReference>
<dbReference type="InterPro" id="IPR029045">
    <property type="entry name" value="ClpP/crotonase-like_dom_sf"/>
</dbReference>
<dbReference type="PANTHER" id="PTHR11941">
    <property type="entry name" value="ENOYL-COA HYDRATASE-RELATED"/>
    <property type="match status" value="1"/>
</dbReference>
<dbReference type="Pfam" id="PF00378">
    <property type="entry name" value="ECH_1"/>
    <property type="match status" value="1"/>
</dbReference>
<dbReference type="SUPFAM" id="SSF52096">
    <property type="entry name" value="ClpP/crotonase"/>
    <property type="match status" value="1"/>
</dbReference>
<evidence type="ECO:0000313" key="1">
    <source>
        <dbReference type="EMBL" id="KAK9867297.1"/>
    </source>
</evidence>
<reference evidence="1 2" key="1">
    <citation type="journal article" date="2024" name="Nat. Commun.">
        <title>Phylogenomics reveals the evolutionary origins of lichenization in chlorophyte algae.</title>
        <authorList>
            <person name="Puginier C."/>
            <person name="Libourel C."/>
            <person name="Otte J."/>
            <person name="Skaloud P."/>
            <person name="Haon M."/>
            <person name="Grisel S."/>
            <person name="Petersen M."/>
            <person name="Berrin J.G."/>
            <person name="Delaux P.M."/>
            <person name="Dal Grande F."/>
            <person name="Keller J."/>
        </authorList>
    </citation>
    <scope>NUCLEOTIDE SEQUENCE [LARGE SCALE GENOMIC DNA]</scope>
    <source>
        <strain evidence="1 2">SAG 2523</strain>
    </source>
</reference>
<dbReference type="CDD" id="cd06558">
    <property type="entry name" value="crotonase-like"/>
    <property type="match status" value="1"/>
</dbReference>
<organism evidence="1 2">
    <name type="scientific">Apatococcus fuscideae</name>
    <dbReference type="NCBI Taxonomy" id="2026836"/>
    <lineage>
        <taxon>Eukaryota</taxon>
        <taxon>Viridiplantae</taxon>
        <taxon>Chlorophyta</taxon>
        <taxon>core chlorophytes</taxon>
        <taxon>Trebouxiophyceae</taxon>
        <taxon>Chlorellales</taxon>
        <taxon>Chlorellaceae</taxon>
        <taxon>Apatococcus</taxon>
    </lineage>
</organism>
<protein>
    <submittedName>
        <fullName evidence="1">Uncharacterized protein</fullName>
    </submittedName>
</protein>
<dbReference type="Gene3D" id="3.90.226.10">
    <property type="entry name" value="2-enoyl-CoA Hydratase, Chain A, domain 1"/>
    <property type="match status" value="1"/>
</dbReference>